<gene>
    <name evidence="2" type="ORF">VKT23_020343</name>
</gene>
<evidence type="ECO:0000313" key="2">
    <source>
        <dbReference type="EMBL" id="KAK7434119.1"/>
    </source>
</evidence>
<dbReference type="Proteomes" id="UP001498398">
    <property type="component" value="Unassembled WGS sequence"/>
</dbReference>
<organism evidence="2 3">
    <name type="scientific">Marasmiellus scandens</name>
    <dbReference type="NCBI Taxonomy" id="2682957"/>
    <lineage>
        <taxon>Eukaryota</taxon>
        <taxon>Fungi</taxon>
        <taxon>Dikarya</taxon>
        <taxon>Basidiomycota</taxon>
        <taxon>Agaricomycotina</taxon>
        <taxon>Agaricomycetes</taxon>
        <taxon>Agaricomycetidae</taxon>
        <taxon>Agaricales</taxon>
        <taxon>Marasmiineae</taxon>
        <taxon>Omphalotaceae</taxon>
        <taxon>Marasmiellus</taxon>
    </lineage>
</organism>
<dbReference type="EMBL" id="JBANRG010000131">
    <property type="protein sequence ID" value="KAK7434119.1"/>
    <property type="molecule type" value="Genomic_DNA"/>
</dbReference>
<protein>
    <recommendedName>
        <fullName evidence="4">Gag protein</fullName>
    </recommendedName>
</protein>
<keyword evidence="3" id="KW-1185">Reference proteome</keyword>
<comment type="caution">
    <text evidence="2">The sequence shown here is derived from an EMBL/GenBank/DDBJ whole genome shotgun (WGS) entry which is preliminary data.</text>
</comment>
<reference evidence="2 3" key="1">
    <citation type="submission" date="2024-01" db="EMBL/GenBank/DDBJ databases">
        <title>A draft genome for the cacao thread blight pathogen Marasmiellus scandens.</title>
        <authorList>
            <person name="Baruah I.K."/>
            <person name="Leung J."/>
            <person name="Bukari Y."/>
            <person name="Amoako-Attah I."/>
            <person name="Meinhardt L.W."/>
            <person name="Bailey B.A."/>
            <person name="Cohen S.P."/>
        </authorList>
    </citation>
    <scope>NUCLEOTIDE SEQUENCE [LARGE SCALE GENOMIC DNA]</scope>
    <source>
        <strain evidence="2 3">GH-19</strain>
    </source>
</reference>
<evidence type="ECO:0000313" key="3">
    <source>
        <dbReference type="Proteomes" id="UP001498398"/>
    </source>
</evidence>
<feature type="region of interest" description="Disordered" evidence="1">
    <location>
        <begin position="313"/>
        <end position="350"/>
    </location>
</feature>
<feature type="compositionally biased region" description="Basic and acidic residues" evidence="1">
    <location>
        <begin position="377"/>
        <end position="387"/>
    </location>
</feature>
<name>A0ABR1IJE9_9AGAR</name>
<accession>A0ABR1IJE9</accession>
<evidence type="ECO:0000256" key="1">
    <source>
        <dbReference type="SAM" id="MobiDB-lite"/>
    </source>
</evidence>
<feature type="compositionally biased region" description="Polar residues" evidence="1">
    <location>
        <begin position="478"/>
        <end position="495"/>
    </location>
</feature>
<feature type="region of interest" description="Disordered" evidence="1">
    <location>
        <begin position="364"/>
        <end position="416"/>
    </location>
</feature>
<feature type="region of interest" description="Disordered" evidence="1">
    <location>
        <begin position="471"/>
        <end position="495"/>
    </location>
</feature>
<sequence length="495" mass="55204">MSYEPYQSNVSLEDFDNWAAAISEGVDFRNLGFDPSNPNPLVAFERLFRNAHTITSANVKHYVDQHVAGLTQKINEEYTSLDEITDNFETRISTMENELITLRQLVATQGELLQSYKAQLDKIPAEAGGSGKITKYSEPPTFSGSDNKMTLEDWLNHVALYCSSTGIVTDHQKIVCGLTRLRAPATTYMKWYFDATRRNEDLGSWDKFVKELTAIYGRRDETQGAKDELTALWANKTLASKDFIKYAEQYRTLARIVEYEDKLHVDKLSDVIPQELRNSLVMVKVAGKLPEKWDDFLELLLETYKALHPEKSKNHIFGNKKGSEPDPNAMQIDQANKNKGKNKEQANNTNAKRDKYCHICAGKGHKSKAKTHNTSDCYDKPGNENKRPAPKASASTSTAPPAGQGNKGGQQAQGSNRGGFKARLLEFLQELEDNNSPATPAGSVNINTMSISRSVNPKSTETVTTAHVDEVQEGPRPTGQSMVNQRSNLDFPNGM</sequence>
<evidence type="ECO:0008006" key="4">
    <source>
        <dbReference type="Google" id="ProtNLM"/>
    </source>
</evidence>
<proteinExistence type="predicted"/>
<feature type="compositionally biased region" description="Low complexity" evidence="1">
    <location>
        <begin position="390"/>
        <end position="414"/>
    </location>
</feature>